<dbReference type="Gene3D" id="3.10.20.370">
    <property type="match status" value="1"/>
</dbReference>
<evidence type="ECO:0000256" key="2">
    <source>
        <dbReference type="ARBA" id="ARBA00022679"/>
    </source>
</evidence>
<sequence length="1179" mass="135977">MDYINKYNLNINVKRQVITIESNQSLVEVPIIRPTKSIKIPVFSSNTISFTPYSKRTAFVSIPISSVSLSFTPLSSLKHYVFAINKADALNFRNYCSYINIANMSLNPKVIKKGACLGHLSYYPSFQGTRIFRSSLYRPFGTTRKTGTTPAFGHSVHIGDSNHHSLNSCYTITPHSNHAKHYLRNVNSSSSLVNPVVQDHINSLVNKVQDKQQKLKLHALLSNFQRTFDTTKHNIARTSIPHVINTIPHSPPASRSYPQPDKEEMMYQLVQEFLDASLISESASPYAAPAMLIKKKDASFRFVVDYKRLNAITIKDSYPLPNMEDTIQKLGKGFSYFSKLDLKSGFYQIPINQCDKEKTAFITPFGLYQFNVLPMGLRNSPPTFQKVMTETLKSCRQFCLVYLDDIIVFSKSFSEHMEHLKLVFLALQDKNLVLNPPKCELAVQQIDYLGHTINKNCIMPMKEKIDTILQIQEPRTLAQANRFLGSLGWYRKFLPHFADVAAPIHTVTNLTKPNRRKFKWQKTQSDAFHQLKQMLITEPLFLHYPVDDLPLILTTDASDIGIGGVLQQEVKGQLHNLYYYSQVMTPCERKYSAIEKEALAIYKCLNRMRSFVLGRNIIIRTDHCPLCSIMQKTIKNARVNRITHLIQEYNIDKVVHIRGRYNCLPDYLSRYSKEQYDDLFDIEYGLASKNYQKSSTVTSYNSKNNNKLTSDLLLSSKHQDIVAAMTLRPRKNQVHYREESIPNSHRDYDDVLDLSHKHQGKDTYQISQNYFDTAKLKFEQDLDPKIQNIIRNVHSTQSQPTFILQDDILYKVLSNSKRSNEKCQVIYLPSSMIDSLLKACHDDPMTGAHFSTDRMYYKILNLFWWPGMKSSIQDYVKSCQLCKQFNISRNRKYGHLRSIPQPEGPFALVGIDYCGPLPITPRDNQYVLVVTDYFTRYITAIALPNCTAVTTAQALFNEYFCKFGIPSIILSDQGTHFQNTLMANLQKLIGYNHIYSTSYHPQTNGVVERFNATFVAQIAKLQCSQHNNWDEFLQPVVFAYNTGIHKSIKFSPYELLYGRAARLPIHPQPTHFIFNKPNDYFEQLRKTLRIFHQASKDNLRLQQQHSKIYYDRNRLNPQLSLGDRVLTRIHNSRGKLDPRFSSIPKVVVEIHHPVYVVEDEYTHEKSQVHISDLRPILSR</sequence>
<dbReference type="Pfam" id="PF00078">
    <property type="entry name" value="RVT_1"/>
    <property type="match status" value="1"/>
</dbReference>
<dbReference type="InterPro" id="IPR036397">
    <property type="entry name" value="RNaseH_sf"/>
</dbReference>
<dbReference type="Pfam" id="PF17921">
    <property type="entry name" value="Integrase_H2C2"/>
    <property type="match status" value="1"/>
</dbReference>
<evidence type="ECO:0000313" key="12">
    <source>
        <dbReference type="Proteomes" id="UP000663834"/>
    </source>
</evidence>
<dbReference type="GO" id="GO:0015074">
    <property type="term" value="P:DNA integration"/>
    <property type="evidence" value="ECO:0007669"/>
    <property type="project" value="InterPro"/>
</dbReference>
<protein>
    <submittedName>
        <fullName evidence="11">Uncharacterized protein</fullName>
    </submittedName>
</protein>
<evidence type="ECO:0000259" key="10">
    <source>
        <dbReference type="PROSITE" id="PS50994"/>
    </source>
</evidence>
<dbReference type="GO" id="GO:0008233">
    <property type="term" value="F:peptidase activity"/>
    <property type="evidence" value="ECO:0007669"/>
    <property type="project" value="UniProtKB-KW"/>
</dbReference>
<dbReference type="GO" id="GO:0003676">
    <property type="term" value="F:nucleic acid binding"/>
    <property type="evidence" value="ECO:0007669"/>
    <property type="project" value="InterPro"/>
</dbReference>
<dbReference type="PANTHER" id="PTHR37984:SF5">
    <property type="entry name" value="PROTEIN NYNRIN-LIKE"/>
    <property type="match status" value="1"/>
</dbReference>
<dbReference type="InterPro" id="IPR041588">
    <property type="entry name" value="Integrase_H2C2"/>
</dbReference>
<dbReference type="InterPro" id="IPR041577">
    <property type="entry name" value="RT_RNaseH_2"/>
</dbReference>
<keyword evidence="4" id="KW-0540">Nuclease</keyword>
<dbReference type="FunFam" id="1.10.340.70:FF:000001">
    <property type="entry name" value="Retrovirus-related Pol polyprotein from transposon gypsy-like Protein"/>
    <property type="match status" value="1"/>
</dbReference>
<dbReference type="FunFam" id="3.10.20.370:FF:000001">
    <property type="entry name" value="Retrovirus-related Pol polyprotein from transposon 17.6-like protein"/>
    <property type="match status" value="1"/>
</dbReference>
<dbReference type="InterPro" id="IPR043128">
    <property type="entry name" value="Rev_trsase/Diguanyl_cyclase"/>
</dbReference>
<dbReference type="CDD" id="cd09274">
    <property type="entry name" value="RNase_HI_RT_Ty3"/>
    <property type="match status" value="1"/>
</dbReference>
<evidence type="ECO:0000256" key="8">
    <source>
        <dbReference type="ARBA" id="ARBA00023268"/>
    </source>
</evidence>
<feature type="domain" description="Integrase catalytic" evidence="10">
    <location>
        <begin position="901"/>
        <end position="1060"/>
    </location>
</feature>
<dbReference type="CDD" id="cd01647">
    <property type="entry name" value="RT_LTR"/>
    <property type="match status" value="1"/>
</dbReference>
<dbReference type="InterPro" id="IPR000477">
    <property type="entry name" value="RT_dom"/>
</dbReference>
<dbReference type="SUPFAM" id="SSF53098">
    <property type="entry name" value="Ribonuclease H-like"/>
    <property type="match status" value="1"/>
</dbReference>
<feature type="domain" description="Reverse transcriptase" evidence="9">
    <location>
        <begin position="274"/>
        <end position="453"/>
    </location>
</feature>
<dbReference type="SUPFAM" id="SSF56672">
    <property type="entry name" value="DNA/RNA polymerases"/>
    <property type="match status" value="1"/>
</dbReference>
<dbReference type="AlphaFoldDB" id="A0A816GT76"/>
<keyword evidence="2" id="KW-0808">Transferase</keyword>
<dbReference type="FunFam" id="3.30.70.270:FF:000020">
    <property type="entry name" value="Transposon Tf2-6 polyprotein-like Protein"/>
    <property type="match status" value="1"/>
</dbReference>
<keyword evidence="7" id="KW-0695">RNA-directed DNA polymerase</keyword>
<comment type="caution">
    <text evidence="11">The sequence shown here is derived from an EMBL/GenBank/DDBJ whole genome shotgun (WGS) entry which is preliminary data.</text>
</comment>
<evidence type="ECO:0000259" key="9">
    <source>
        <dbReference type="PROSITE" id="PS50878"/>
    </source>
</evidence>
<dbReference type="InterPro" id="IPR012337">
    <property type="entry name" value="RNaseH-like_sf"/>
</dbReference>
<gene>
    <name evidence="11" type="ORF">KQP761_LOCUS35757</name>
</gene>
<dbReference type="Proteomes" id="UP000663834">
    <property type="component" value="Unassembled WGS sequence"/>
</dbReference>
<dbReference type="Gene3D" id="3.10.10.10">
    <property type="entry name" value="HIV Type 1 Reverse Transcriptase, subunit A, domain 1"/>
    <property type="match status" value="1"/>
</dbReference>
<organism evidence="11 12">
    <name type="scientific">Rotaria magnacalcarata</name>
    <dbReference type="NCBI Taxonomy" id="392030"/>
    <lineage>
        <taxon>Eukaryota</taxon>
        <taxon>Metazoa</taxon>
        <taxon>Spiralia</taxon>
        <taxon>Gnathifera</taxon>
        <taxon>Rotifera</taxon>
        <taxon>Eurotatoria</taxon>
        <taxon>Bdelloidea</taxon>
        <taxon>Philodinida</taxon>
        <taxon>Philodinidae</taxon>
        <taxon>Rotaria</taxon>
    </lineage>
</organism>
<dbReference type="OrthoDB" id="422540at2759"/>
<dbReference type="InterPro" id="IPR001584">
    <property type="entry name" value="Integrase_cat-core"/>
</dbReference>
<dbReference type="GO" id="GO:0003964">
    <property type="term" value="F:RNA-directed DNA polymerase activity"/>
    <property type="evidence" value="ECO:0007669"/>
    <property type="project" value="UniProtKB-KW"/>
</dbReference>
<evidence type="ECO:0000256" key="1">
    <source>
        <dbReference type="ARBA" id="ARBA00022670"/>
    </source>
</evidence>
<dbReference type="Gene3D" id="3.30.420.10">
    <property type="entry name" value="Ribonuclease H-like superfamily/Ribonuclease H"/>
    <property type="match status" value="1"/>
</dbReference>
<dbReference type="Gene3D" id="3.30.70.270">
    <property type="match status" value="2"/>
</dbReference>
<dbReference type="InterPro" id="IPR050951">
    <property type="entry name" value="Retrovirus_Pol_polyprotein"/>
</dbReference>
<dbReference type="PANTHER" id="PTHR37984">
    <property type="entry name" value="PROTEIN CBG26694"/>
    <property type="match status" value="1"/>
</dbReference>
<keyword evidence="1" id="KW-0645">Protease</keyword>
<evidence type="ECO:0000256" key="6">
    <source>
        <dbReference type="ARBA" id="ARBA00022801"/>
    </source>
</evidence>
<keyword evidence="5" id="KW-0255">Endonuclease</keyword>
<evidence type="ECO:0000256" key="7">
    <source>
        <dbReference type="ARBA" id="ARBA00022918"/>
    </source>
</evidence>
<reference evidence="11" key="1">
    <citation type="submission" date="2021-02" db="EMBL/GenBank/DDBJ databases">
        <authorList>
            <person name="Nowell W R."/>
        </authorList>
    </citation>
    <scope>NUCLEOTIDE SEQUENCE</scope>
</reference>
<evidence type="ECO:0000256" key="4">
    <source>
        <dbReference type="ARBA" id="ARBA00022722"/>
    </source>
</evidence>
<evidence type="ECO:0000313" key="11">
    <source>
        <dbReference type="EMBL" id="CAF1677568.1"/>
    </source>
</evidence>
<dbReference type="PROSITE" id="PS50994">
    <property type="entry name" value="INTEGRASE"/>
    <property type="match status" value="1"/>
</dbReference>
<dbReference type="Pfam" id="PF17919">
    <property type="entry name" value="RT_RNaseH_2"/>
    <property type="match status" value="1"/>
</dbReference>
<keyword evidence="3" id="KW-0548">Nucleotidyltransferase</keyword>
<proteinExistence type="predicted"/>
<dbReference type="Pfam" id="PF00665">
    <property type="entry name" value="rve"/>
    <property type="match status" value="1"/>
</dbReference>
<dbReference type="PROSITE" id="PS50878">
    <property type="entry name" value="RT_POL"/>
    <property type="match status" value="1"/>
</dbReference>
<dbReference type="GO" id="GO:0006508">
    <property type="term" value="P:proteolysis"/>
    <property type="evidence" value="ECO:0007669"/>
    <property type="project" value="UniProtKB-KW"/>
</dbReference>
<accession>A0A816GT76</accession>
<dbReference type="GO" id="GO:0004519">
    <property type="term" value="F:endonuclease activity"/>
    <property type="evidence" value="ECO:0007669"/>
    <property type="project" value="UniProtKB-KW"/>
</dbReference>
<name>A0A816GT76_9BILA</name>
<dbReference type="FunFam" id="3.10.10.10:FF:000007">
    <property type="entry name" value="Retrovirus-related Pol polyprotein from transposon 17.6-like Protein"/>
    <property type="match status" value="1"/>
</dbReference>
<keyword evidence="6" id="KW-0378">Hydrolase</keyword>
<keyword evidence="8" id="KW-0511">Multifunctional enzyme</keyword>
<dbReference type="EMBL" id="CAJNOW010020121">
    <property type="protein sequence ID" value="CAF1677568.1"/>
    <property type="molecule type" value="Genomic_DNA"/>
</dbReference>
<dbReference type="FunFam" id="3.30.420.10:FF:000032">
    <property type="entry name" value="Retrovirus-related Pol polyprotein from transposon 297-like Protein"/>
    <property type="match status" value="1"/>
</dbReference>
<dbReference type="InterPro" id="IPR043502">
    <property type="entry name" value="DNA/RNA_pol_sf"/>
</dbReference>
<dbReference type="Gene3D" id="1.10.340.70">
    <property type="match status" value="1"/>
</dbReference>
<evidence type="ECO:0000256" key="3">
    <source>
        <dbReference type="ARBA" id="ARBA00022695"/>
    </source>
</evidence>
<evidence type="ECO:0000256" key="5">
    <source>
        <dbReference type="ARBA" id="ARBA00022759"/>
    </source>
</evidence>